<dbReference type="GO" id="GO:0015074">
    <property type="term" value="P:DNA integration"/>
    <property type="evidence" value="ECO:0007669"/>
    <property type="project" value="UniProtKB-KW"/>
</dbReference>
<dbReference type="PANTHER" id="PTHR42648">
    <property type="entry name" value="TRANSPOSASE, PUTATIVE-RELATED"/>
    <property type="match status" value="1"/>
</dbReference>
<dbReference type="CDD" id="cd09272">
    <property type="entry name" value="RNase_HI_RT_Ty1"/>
    <property type="match status" value="1"/>
</dbReference>
<dbReference type="InterPro" id="IPR039537">
    <property type="entry name" value="Retrotran_Ty1/copia-like"/>
</dbReference>
<dbReference type="GO" id="GO:0006310">
    <property type="term" value="P:DNA recombination"/>
    <property type="evidence" value="ECO:0007669"/>
    <property type="project" value="UniProtKB-KW"/>
</dbReference>
<keyword evidence="4" id="KW-0479">Metal-binding</keyword>
<evidence type="ECO:0000256" key="5">
    <source>
        <dbReference type="ARBA" id="ARBA00022759"/>
    </source>
</evidence>
<dbReference type="GO" id="GO:0016787">
    <property type="term" value="F:hydrolase activity"/>
    <property type="evidence" value="ECO:0007669"/>
    <property type="project" value="UniProtKB-KW"/>
</dbReference>
<dbReference type="InterPro" id="IPR043502">
    <property type="entry name" value="DNA/RNA_pol_sf"/>
</dbReference>
<dbReference type="Pfam" id="PF00665">
    <property type="entry name" value="rve"/>
    <property type="match status" value="1"/>
</dbReference>
<evidence type="ECO:0000313" key="18">
    <source>
        <dbReference type="Proteomes" id="UP000235388"/>
    </source>
</evidence>
<dbReference type="AlphaFoldDB" id="A0A2N5T262"/>
<comment type="catalytic activity">
    <reaction evidence="14">
        <text>DNA(n) + a 2'-deoxyribonucleoside 5'-triphosphate = DNA(n+1) + diphosphate</text>
        <dbReference type="Rhea" id="RHEA:22508"/>
        <dbReference type="Rhea" id="RHEA-COMP:17339"/>
        <dbReference type="Rhea" id="RHEA-COMP:17340"/>
        <dbReference type="ChEBI" id="CHEBI:33019"/>
        <dbReference type="ChEBI" id="CHEBI:61560"/>
        <dbReference type="ChEBI" id="CHEBI:173112"/>
        <dbReference type="EC" id="2.7.7.49"/>
    </reaction>
</comment>
<dbReference type="SUPFAM" id="SSF56672">
    <property type="entry name" value="DNA/RNA polymerases"/>
    <property type="match status" value="1"/>
</dbReference>
<dbReference type="STRING" id="200324.A0A2N5T262"/>
<comment type="catalytic activity">
    <reaction evidence="15">
        <text>DNA(n) + a 2'-deoxyribonucleoside 5'-triphosphate = DNA(n+1) + diphosphate</text>
        <dbReference type="Rhea" id="RHEA:22508"/>
        <dbReference type="Rhea" id="RHEA-COMP:17339"/>
        <dbReference type="Rhea" id="RHEA-COMP:17340"/>
        <dbReference type="ChEBI" id="CHEBI:33019"/>
        <dbReference type="ChEBI" id="CHEBI:61560"/>
        <dbReference type="ChEBI" id="CHEBI:173112"/>
        <dbReference type="EC" id="2.7.7.7"/>
    </reaction>
</comment>
<dbReference type="InterPro" id="IPR012337">
    <property type="entry name" value="RNaseH-like_sf"/>
</dbReference>
<keyword evidence="3" id="KW-0540">Nuclease</keyword>
<evidence type="ECO:0000313" key="17">
    <source>
        <dbReference type="EMBL" id="PLW19581.1"/>
    </source>
</evidence>
<proteinExistence type="predicted"/>
<dbReference type="EMBL" id="PGCJ01000810">
    <property type="protein sequence ID" value="PLW19581.1"/>
    <property type="molecule type" value="Genomic_DNA"/>
</dbReference>
<dbReference type="GO" id="GO:0046872">
    <property type="term" value="F:metal ion binding"/>
    <property type="evidence" value="ECO:0007669"/>
    <property type="project" value="UniProtKB-KW"/>
</dbReference>
<dbReference type="Gene3D" id="3.30.420.10">
    <property type="entry name" value="Ribonuclease H-like superfamily/Ribonuclease H"/>
    <property type="match status" value="1"/>
</dbReference>
<keyword evidence="13" id="KW-0511">Multifunctional enzyme</keyword>
<reference evidence="17 18" key="1">
    <citation type="submission" date="2017-11" db="EMBL/GenBank/DDBJ databases">
        <title>De novo assembly and phasing of dikaryotic genomes from two isolates of Puccinia coronata f. sp. avenae, the causal agent of oat crown rust.</title>
        <authorList>
            <person name="Miller M.E."/>
            <person name="Zhang Y."/>
            <person name="Omidvar V."/>
            <person name="Sperschneider J."/>
            <person name="Schwessinger B."/>
            <person name="Raley C."/>
            <person name="Palmer J.M."/>
            <person name="Garnica D."/>
            <person name="Upadhyaya N."/>
            <person name="Rathjen J."/>
            <person name="Taylor J.M."/>
            <person name="Park R.F."/>
            <person name="Dodds P.N."/>
            <person name="Hirsch C.D."/>
            <person name="Kianian S.F."/>
            <person name="Figueroa M."/>
        </authorList>
    </citation>
    <scope>NUCLEOTIDE SEQUENCE [LARGE SCALE GENOMIC DNA]</scope>
    <source>
        <strain evidence="17">12NC29</strain>
    </source>
</reference>
<keyword evidence="6" id="KW-0378">Hydrolase</keyword>
<feature type="domain" description="Integrase catalytic" evidence="16">
    <location>
        <begin position="391"/>
        <end position="556"/>
    </location>
</feature>
<evidence type="ECO:0000256" key="1">
    <source>
        <dbReference type="ARBA" id="ARBA00022578"/>
    </source>
</evidence>
<dbReference type="PANTHER" id="PTHR42648:SF11">
    <property type="entry name" value="TRANSPOSON TY4-P GAG-POL POLYPROTEIN"/>
    <property type="match status" value="1"/>
</dbReference>
<keyword evidence="8" id="KW-0694">RNA-binding</keyword>
<keyword evidence="10" id="KW-0695">RNA-directed DNA polymerase</keyword>
<dbReference type="SUPFAM" id="SSF53098">
    <property type="entry name" value="Ribonuclease H-like"/>
    <property type="match status" value="1"/>
</dbReference>
<dbReference type="Pfam" id="PF07727">
    <property type="entry name" value="RVT_2"/>
    <property type="match status" value="1"/>
</dbReference>
<keyword evidence="9" id="KW-0229">DNA integration</keyword>
<evidence type="ECO:0000256" key="4">
    <source>
        <dbReference type="ARBA" id="ARBA00022723"/>
    </source>
</evidence>
<dbReference type="GO" id="GO:0003723">
    <property type="term" value="F:RNA binding"/>
    <property type="evidence" value="ECO:0007669"/>
    <property type="project" value="UniProtKB-KW"/>
</dbReference>
<evidence type="ECO:0000256" key="2">
    <source>
        <dbReference type="ARBA" id="ARBA00022695"/>
    </source>
</evidence>
<keyword evidence="1" id="KW-0815">Transposition</keyword>
<evidence type="ECO:0000256" key="6">
    <source>
        <dbReference type="ARBA" id="ARBA00022801"/>
    </source>
</evidence>
<evidence type="ECO:0000256" key="14">
    <source>
        <dbReference type="ARBA" id="ARBA00048173"/>
    </source>
</evidence>
<dbReference type="InterPro" id="IPR036397">
    <property type="entry name" value="RNaseH_sf"/>
</dbReference>
<dbReference type="Proteomes" id="UP000235388">
    <property type="component" value="Unassembled WGS sequence"/>
</dbReference>
<evidence type="ECO:0000256" key="13">
    <source>
        <dbReference type="ARBA" id="ARBA00023268"/>
    </source>
</evidence>
<dbReference type="GO" id="GO:0003887">
    <property type="term" value="F:DNA-directed DNA polymerase activity"/>
    <property type="evidence" value="ECO:0007669"/>
    <property type="project" value="UniProtKB-KW"/>
</dbReference>
<evidence type="ECO:0000256" key="11">
    <source>
        <dbReference type="ARBA" id="ARBA00022932"/>
    </source>
</evidence>
<evidence type="ECO:0000256" key="3">
    <source>
        <dbReference type="ARBA" id="ARBA00022722"/>
    </source>
</evidence>
<dbReference type="GO" id="GO:0032196">
    <property type="term" value="P:transposition"/>
    <property type="evidence" value="ECO:0007669"/>
    <property type="project" value="UniProtKB-KW"/>
</dbReference>
<sequence>MDKVNSAVLKNSIEGIPLLTNDNYTLWRLRVINFLDLIDVKDSVTSAKGTITDSENKHLKSLFVSKLDASVQANVINAANQDCARLIWASISNFFASNQSSNKARVFRSFLRSTYTPSDIPGFITSMKSFEARLVEVGWSLPADSLGHLVMDKFPSNMDKISDMITHSGKDISIDVVMDHLRLHAANQELRASGSGTRSDPITLFTDTSDRRCRPNAHNTAATHTEKNCWKLYPAACEKHLADKAEKAKKNESTVSSFHSSLSRSPHLFILDSGSSAHMISDSNFFHTLELKELVLDDYLVHFLKNHFEITKNNEVKMSGNYVGNLPSLELKKFNHQTHLSNAEFLHKSLGHVSYHRLRKKLGIPLQIIHNCESCAVAKITKASFKSTHAAASKPFEELHLDLIGPIWPSSKEGHRYILTIVDSCTRFCAAIPIKAKSDVPSTLSFLIDVEAKRFGFYPSTLHSDRGSEFLNSSLEEFCREHLIKQRTSDAYTPQQNGLAERFNRTILESMRTILEDSGVDKRYWNEIAKVSSLTINQIPAHRSKKSPFELFKDRTLPLKYFYPIGNRVSYLLPSKPFSKLKPKGELGILIGYTDELRSYQILADCGRIVETKSVQFLDYSPPTTKSDDWDLLIEEEPIPVGKDLLERTDADESPTESDEEVIAALVPDLPKKTSVPPPSSDRILRDRTSNICPIKYTYLTTDPATFKKAMASNEKDLWSKAADEEISNIEHHEVWEDMFEIPESFLRTVWIFKTKPATLSSKERKKARLCIQGFSQIEGLDYDDTFAPTGKFSTLLMLLMLAVDKKLPMRQFDVKSAFLYVPLKEILYIKTPEGSSRKAPYLRLKKSLYGLKQAPANWYKTLTSWFEEVNFCQSTSDPCLFIHNDHHLYIFFHVDDLIVVGQVEVFEELFLNRFPESSAHDPDTLLGMDVKHTEDVITLSQEKLIDKGLALIGLTNCKPVHTPLLVSVQLKSATDEEKAEFSKLNINYRTFTGILNYLSCRTRPDLAPAVSILSSFNNDPGINHWKEVMHVWKYISGTRHLRLSLRPNPDDVSNSIQHFTDATWADDLETRLSRSGSICFWKECPISWNSKKQRNITLSSTEAELNALSDGVQENLWIKFLAEELWNEKLNPSTFHVDNKGLVEKIDHFGSNSKTKHLDIKMKWLRNLKKNNEIVVMLIPSEEMIADTLTKPSSAESLNRLKEKCFLVQYSSSSGGC</sequence>
<comment type="caution">
    <text evidence="17">The sequence shown here is derived from an EMBL/GenBank/DDBJ whole genome shotgun (WGS) entry which is preliminary data.</text>
</comment>
<keyword evidence="12" id="KW-0233">DNA recombination</keyword>
<dbReference type="GO" id="GO:0004519">
    <property type="term" value="F:endonuclease activity"/>
    <property type="evidence" value="ECO:0007669"/>
    <property type="project" value="UniProtKB-KW"/>
</dbReference>
<evidence type="ECO:0000256" key="9">
    <source>
        <dbReference type="ARBA" id="ARBA00022908"/>
    </source>
</evidence>
<evidence type="ECO:0000256" key="10">
    <source>
        <dbReference type="ARBA" id="ARBA00022918"/>
    </source>
</evidence>
<dbReference type="InterPro" id="IPR013103">
    <property type="entry name" value="RVT_2"/>
</dbReference>
<evidence type="ECO:0000256" key="12">
    <source>
        <dbReference type="ARBA" id="ARBA00023172"/>
    </source>
</evidence>
<evidence type="ECO:0000256" key="7">
    <source>
        <dbReference type="ARBA" id="ARBA00022842"/>
    </source>
</evidence>
<keyword evidence="18" id="KW-1185">Reference proteome</keyword>
<keyword evidence="11" id="KW-0808">Transferase</keyword>
<dbReference type="GO" id="GO:0005634">
    <property type="term" value="C:nucleus"/>
    <property type="evidence" value="ECO:0007669"/>
    <property type="project" value="UniProtKB-ARBA"/>
</dbReference>
<keyword evidence="7" id="KW-0460">Magnesium</keyword>
<evidence type="ECO:0000256" key="8">
    <source>
        <dbReference type="ARBA" id="ARBA00022884"/>
    </source>
</evidence>
<gene>
    <name evidence="17" type="ORF">PCANC_14938</name>
</gene>
<organism evidence="17 18">
    <name type="scientific">Puccinia coronata f. sp. avenae</name>
    <dbReference type="NCBI Taxonomy" id="200324"/>
    <lineage>
        <taxon>Eukaryota</taxon>
        <taxon>Fungi</taxon>
        <taxon>Dikarya</taxon>
        <taxon>Basidiomycota</taxon>
        <taxon>Pucciniomycotina</taxon>
        <taxon>Pucciniomycetes</taxon>
        <taxon>Pucciniales</taxon>
        <taxon>Pucciniaceae</taxon>
        <taxon>Puccinia</taxon>
    </lineage>
</organism>
<dbReference type="OrthoDB" id="7691805at2759"/>
<accession>A0A2N5T262</accession>
<dbReference type="GO" id="GO:0003964">
    <property type="term" value="F:RNA-directed DNA polymerase activity"/>
    <property type="evidence" value="ECO:0007669"/>
    <property type="project" value="UniProtKB-KW"/>
</dbReference>
<evidence type="ECO:0000259" key="16">
    <source>
        <dbReference type="PROSITE" id="PS50994"/>
    </source>
</evidence>
<evidence type="ECO:0000256" key="15">
    <source>
        <dbReference type="ARBA" id="ARBA00049244"/>
    </source>
</evidence>
<keyword evidence="2" id="KW-0548">Nucleotidyltransferase</keyword>
<dbReference type="InterPro" id="IPR001584">
    <property type="entry name" value="Integrase_cat-core"/>
</dbReference>
<keyword evidence="5" id="KW-0255">Endonuclease</keyword>
<protein>
    <recommendedName>
        <fullName evidence="16">Integrase catalytic domain-containing protein</fullName>
    </recommendedName>
</protein>
<dbReference type="PROSITE" id="PS50994">
    <property type="entry name" value="INTEGRASE"/>
    <property type="match status" value="1"/>
</dbReference>
<name>A0A2N5T262_9BASI</name>
<keyword evidence="11" id="KW-0239">DNA-directed DNA polymerase</keyword>